<reference evidence="7" key="2">
    <citation type="submission" date="2008-12" db="EMBL/GenBank/DDBJ databases">
        <title>Improved gene annotation of the rice (Oryza sativa) genomes.</title>
        <authorList>
            <person name="Wang J."/>
            <person name="Li R."/>
            <person name="Fan W."/>
            <person name="Huang Q."/>
            <person name="Zhang J."/>
            <person name="Zhou Y."/>
            <person name="Hu Y."/>
            <person name="Zi S."/>
            <person name="Li J."/>
            <person name="Ni P."/>
            <person name="Zheng H."/>
            <person name="Zhang Y."/>
            <person name="Zhao M."/>
            <person name="Hao Q."/>
            <person name="McDermott J."/>
            <person name="Samudrala R."/>
            <person name="Kristiansen K."/>
            <person name="Wong G.K.-S."/>
        </authorList>
    </citation>
    <scope>NUCLEOTIDE SEQUENCE</scope>
</reference>
<feature type="domain" description="NAC" evidence="6">
    <location>
        <begin position="14"/>
        <end position="166"/>
    </location>
</feature>
<evidence type="ECO:0000256" key="1">
    <source>
        <dbReference type="ARBA" id="ARBA00023015"/>
    </source>
</evidence>
<sequence length="225" mass="23982">MGKEMNLIREDEYGGGGVGFEPTEDELMLHFLRPQLRGFAPRVAGAVVEADPCGAAPWELLARHGRREEGFFFSARARRKPSVRRTVAGCGGGGGGGGAWMHSSTRKGKSVKELGVVGAVVQDQLLLLRARRDGAAAEHRVDDGRVRDHPTRGATAAPTTARRTTSGFSAMSGRARGPKPPRSLQPSQHGGASPPPPPPRMSGLRDPADGGDHENKLEMLVELEQ</sequence>
<dbReference type="GO" id="GO:0006355">
    <property type="term" value="P:regulation of DNA-templated transcription"/>
    <property type="evidence" value="ECO:0007669"/>
    <property type="project" value="InterPro"/>
</dbReference>
<keyword evidence="2" id="KW-0238">DNA-binding</keyword>
<feature type="region of interest" description="Disordered" evidence="5">
    <location>
        <begin position="85"/>
        <end position="104"/>
    </location>
</feature>
<keyword evidence="4" id="KW-0539">Nucleus</keyword>
<dbReference type="GO" id="GO:0003677">
    <property type="term" value="F:DNA binding"/>
    <property type="evidence" value="ECO:0007669"/>
    <property type="project" value="UniProtKB-KW"/>
</dbReference>
<name>B9EWF6_ORYSJ</name>
<dbReference type="Proteomes" id="UP000007752">
    <property type="component" value="Chromosome 1"/>
</dbReference>
<evidence type="ECO:0000256" key="4">
    <source>
        <dbReference type="ARBA" id="ARBA00023242"/>
    </source>
</evidence>
<keyword evidence="1" id="KW-0805">Transcription regulation</keyword>
<dbReference type="PROSITE" id="PS51005">
    <property type="entry name" value="NAC"/>
    <property type="match status" value="1"/>
</dbReference>
<evidence type="ECO:0000256" key="5">
    <source>
        <dbReference type="SAM" id="MobiDB-lite"/>
    </source>
</evidence>
<dbReference type="Gene3D" id="2.170.150.80">
    <property type="entry name" value="NAC domain"/>
    <property type="match status" value="1"/>
</dbReference>
<dbReference type="Pfam" id="PF02365">
    <property type="entry name" value="NAM"/>
    <property type="match status" value="1"/>
</dbReference>
<accession>B9EWF6</accession>
<keyword evidence="3" id="KW-0804">Transcription</keyword>
<reference evidence="7" key="1">
    <citation type="journal article" date="2005" name="PLoS Biol.">
        <title>The genomes of Oryza sativa: a history of duplications.</title>
        <authorList>
            <person name="Yu J."/>
            <person name="Wang J."/>
            <person name="Lin W."/>
            <person name="Li S."/>
            <person name="Li H."/>
            <person name="Zhou J."/>
            <person name="Ni P."/>
            <person name="Dong W."/>
            <person name="Hu S."/>
            <person name="Zeng C."/>
            <person name="Zhang J."/>
            <person name="Zhang Y."/>
            <person name="Li R."/>
            <person name="Xu Z."/>
            <person name="Li S."/>
            <person name="Li X."/>
            <person name="Zheng H."/>
            <person name="Cong L."/>
            <person name="Lin L."/>
            <person name="Yin J."/>
            <person name="Geng J."/>
            <person name="Li G."/>
            <person name="Shi J."/>
            <person name="Liu J."/>
            <person name="Lv H."/>
            <person name="Li J."/>
            <person name="Wang J."/>
            <person name="Deng Y."/>
            <person name="Ran L."/>
            <person name="Shi X."/>
            <person name="Wang X."/>
            <person name="Wu Q."/>
            <person name="Li C."/>
            <person name="Ren X."/>
            <person name="Wang J."/>
            <person name="Wang X."/>
            <person name="Li D."/>
            <person name="Liu D."/>
            <person name="Zhang X."/>
            <person name="Ji Z."/>
            <person name="Zhao W."/>
            <person name="Sun Y."/>
            <person name="Zhang Z."/>
            <person name="Bao J."/>
            <person name="Han Y."/>
            <person name="Dong L."/>
            <person name="Ji J."/>
            <person name="Chen P."/>
            <person name="Wu S."/>
            <person name="Liu J."/>
            <person name="Xiao Y."/>
            <person name="Bu D."/>
            <person name="Tan J."/>
            <person name="Yang L."/>
            <person name="Ye C."/>
            <person name="Zhang J."/>
            <person name="Xu J."/>
            <person name="Zhou Y."/>
            <person name="Yu Y."/>
            <person name="Zhang B."/>
            <person name="Zhuang S."/>
            <person name="Wei H."/>
            <person name="Liu B."/>
            <person name="Lei M."/>
            <person name="Yu H."/>
            <person name="Li Y."/>
            <person name="Xu H."/>
            <person name="Wei S."/>
            <person name="He X."/>
            <person name="Fang L."/>
            <person name="Zhang Z."/>
            <person name="Zhang Y."/>
            <person name="Huang X."/>
            <person name="Su Z."/>
            <person name="Tong W."/>
            <person name="Li J."/>
            <person name="Tong Z."/>
            <person name="Li S."/>
            <person name="Ye J."/>
            <person name="Wang L."/>
            <person name="Fang L."/>
            <person name="Lei T."/>
            <person name="Chen C."/>
            <person name="Chen H."/>
            <person name="Xu Z."/>
            <person name="Li H."/>
            <person name="Huang H."/>
            <person name="Zhang F."/>
            <person name="Xu H."/>
            <person name="Li N."/>
            <person name="Zhao C."/>
            <person name="Li S."/>
            <person name="Dong L."/>
            <person name="Huang Y."/>
            <person name="Li L."/>
            <person name="Xi Y."/>
            <person name="Qi Q."/>
            <person name="Li W."/>
            <person name="Zhang B."/>
            <person name="Hu W."/>
            <person name="Zhang Y."/>
            <person name="Tian X."/>
            <person name="Jiao Y."/>
            <person name="Liang X."/>
            <person name="Jin J."/>
            <person name="Gao L."/>
            <person name="Zheng W."/>
            <person name="Hao B."/>
            <person name="Liu S."/>
            <person name="Wang W."/>
            <person name="Yuan L."/>
            <person name="Cao M."/>
            <person name="McDermott J."/>
            <person name="Samudrala R."/>
            <person name="Wang J."/>
            <person name="Wong G.K."/>
            <person name="Yang H."/>
        </authorList>
    </citation>
    <scope>NUCLEOTIDE SEQUENCE [LARGE SCALE GENOMIC DNA]</scope>
</reference>
<gene>
    <name evidence="7" type="ORF">OsJ_04747</name>
</gene>
<dbReference type="InterPro" id="IPR036093">
    <property type="entry name" value="NAC_dom_sf"/>
</dbReference>
<dbReference type="EMBL" id="CM000138">
    <property type="protein sequence ID" value="EEE55997.1"/>
    <property type="molecule type" value="Genomic_DNA"/>
</dbReference>
<dbReference type="AlphaFoldDB" id="B9EWF6"/>
<evidence type="ECO:0000256" key="3">
    <source>
        <dbReference type="ARBA" id="ARBA00023163"/>
    </source>
</evidence>
<feature type="compositionally biased region" description="Basic and acidic residues" evidence="5">
    <location>
        <begin position="133"/>
        <end position="151"/>
    </location>
</feature>
<evidence type="ECO:0000256" key="2">
    <source>
        <dbReference type="ARBA" id="ARBA00023125"/>
    </source>
</evidence>
<feature type="compositionally biased region" description="Basic and acidic residues" evidence="5">
    <location>
        <begin position="206"/>
        <end position="216"/>
    </location>
</feature>
<feature type="compositionally biased region" description="Gly residues" evidence="5">
    <location>
        <begin position="89"/>
        <end position="99"/>
    </location>
</feature>
<dbReference type="InterPro" id="IPR003441">
    <property type="entry name" value="NAC-dom"/>
</dbReference>
<dbReference type="SUPFAM" id="SSF101941">
    <property type="entry name" value="NAC domain"/>
    <property type="match status" value="1"/>
</dbReference>
<feature type="region of interest" description="Disordered" evidence="5">
    <location>
        <begin position="133"/>
        <end position="216"/>
    </location>
</feature>
<proteinExistence type="predicted"/>
<feature type="compositionally biased region" description="Low complexity" evidence="5">
    <location>
        <begin position="152"/>
        <end position="165"/>
    </location>
</feature>
<organism evidence="7">
    <name type="scientific">Oryza sativa subsp. japonica</name>
    <name type="common">Rice</name>
    <dbReference type="NCBI Taxonomy" id="39947"/>
    <lineage>
        <taxon>Eukaryota</taxon>
        <taxon>Viridiplantae</taxon>
        <taxon>Streptophyta</taxon>
        <taxon>Embryophyta</taxon>
        <taxon>Tracheophyta</taxon>
        <taxon>Spermatophyta</taxon>
        <taxon>Magnoliopsida</taxon>
        <taxon>Liliopsida</taxon>
        <taxon>Poales</taxon>
        <taxon>Poaceae</taxon>
        <taxon>BOP clade</taxon>
        <taxon>Oryzoideae</taxon>
        <taxon>Oryzeae</taxon>
        <taxon>Oryzinae</taxon>
        <taxon>Oryza</taxon>
        <taxon>Oryza sativa</taxon>
    </lineage>
</organism>
<protein>
    <recommendedName>
        <fullName evidence="6">NAC domain-containing protein</fullName>
    </recommendedName>
</protein>
<evidence type="ECO:0000259" key="6">
    <source>
        <dbReference type="PROSITE" id="PS51005"/>
    </source>
</evidence>
<evidence type="ECO:0000313" key="7">
    <source>
        <dbReference type="EMBL" id="EEE55997.1"/>
    </source>
</evidence>